<evidence type="ECO:0000256" key="1">
    <source>
        <dbReference type="SAM" id="Phobius"/>
    </source>
</evidence>
<keyword evidence="1" id="KW-0812">Transmembrane</keyword>
<dbReference type="Pfam" id="PF14960">
    <property type="entry name" value="ATP_synth_reg"/>
    <property type="match status" value="1"/>
</dbReference>
<reference evidence="2" key="2">
    <citation type="submission" date="2016-06" db="EMBL/GenBank/DDBJ databases">
        <title>The genome of a short-lived fish provides insights into sex chromosome evolution and the genetic control of aging.</title>
        <authorList>
            <person name="Reichwald K."/>
            <person name="Felder M."/>
            <person name="Petzold A."/>
            <person name="Koch P."/>
            <person name="Groth M."/>
            <person name="Platzer M."/>
        </authorList>
    </citation>
    <scope>NUCLEOTIDE SEQUENCE</scope>
    <source>
        <tissue evidence="2">Brain</tissue>
    </source>
</reference>
<reference evidence="2" key="1">
    <citation type="submission" date="2016-05" db="EMBL/GenBank/DDBJ databases">
        <authorList>
            <person name="Lavstsen T."/>
            <person name="Jespersen J.S."/>
        </authorList>
    </citation>
    <scope>NUCLEOTIDE SEQUENCE</scope>
    <source>
        <tissue evidence="2">Brain</tissue>
    </source>
</reference>
<protein>
    <submittedName>
        <fullName evidence="2">Uncharacterized protein</fullName>
    </submittedName>
</protein>
<dbReference type="PRINTS" id="PR01821">
    <property type="entry name" value="DAPIT"/>
</dbReference>
<feature type="transmembrane region" description="Helical" evidence="1">
    <location>
        <begin position="55"/>
        <end position="72"/>
    </location>
</feature>
<evidence type="ECO:0000313" key="2">
    <source>
        <dbReference type="EMBL" id="SBP65831.1"/>
    </source>
</evidence>
<keyword evidence="1" id="KW-0472">Membrane</keyword>
<keyword evidence="1" id="KW-1133">Transmembrane helix</keyword>
<gene>
    <name evidence="2" type="primary">OLA.10615</name>
</gene>
<organism evidence="2">
    <name type="scientific">Nothobranchius kadleci</name>
    <name type="common">African annual killifish</name>
    <dbReference type="NCBI Taxonomy" id="1051664"/>
    <lineage>
        <taxon>Eukaryota</taxon>
        <taxon>Metazoa</taxon>
        <taxon>Chordata</taxon>
        <taxon>Craniata</taxon>
        <taxon>Vertebrata</taxon>
        <taxon>Euteleostomi</taxon>
        <taxon>Actinopterygii</taxon>
        <taxon>Neopterygii</taxon>
        <taxon>Teleostei</taxon>
        <taxon>Neoteleostei</taxon>
        <taxon>Acanthomorphata</taxon>
        <taxon>Ovalentaria</taxon>
        <taxon>Atherinomorphae</taxon>
        <taxon>Cyprinodontiformes</taxon>
        <taxon>Nothobranchiidae</taxon>
        <taxon>Nothobranchius</taxon>
    </lineage>
</organism>
<sequence>MPTSPVKARIPLTSFGHLITEVKKQLFGIKAPSSVQLTGWRKHFNSYSLQGRRNYVLATYGLLVVTAAIYVMHKRNSEERQTPASST</sequence>
<dbReference type="AlphaFoldDB" id="A0A1A8BGQ9"/>
<dbReference type="EMBL" id="HADZ01001890">
    <property type="protein sequence ID" value="SBP65831.1"/>
    <property type="molecule type" value="Transcribed_RNA"/>
</dbReference>
<name>A0A1A8BGQ9_NOTKA</name>
<dbReference type="EMBL" id="HAEA01007551">
    <property type="protein sequence ID" value="SBQ36031.1"/>
    <property type="molecule type" value="Transcribed_RNA"/>
</dbReference>
<accession>A0A1A8BGQ9</accession>
<proteinExistence type="predicted"/>
<dbReference type="InterPro" id="IPR009125">
    <property type="entry name" value="ATPMK"/>
</dbReference>